<dbReference type="Pfam" id="PF20723">
    <property type="entry name" value="Pellino_RING"/>
    <property type="match status" value="1"/>
</dbReference>
<keyword evidence="6" id="KW-1185">Reference proteome</keyword>
<evidence type="ECO:0000313" key="5">
    <source>
        <dbReference type="EMBL" id="CAL8072966.1"/>
    </source>
</evidence>
<sequence>MGQFDPKVTDGNNQVHKEMTTSSAMPASASSAQAVKYGELVVLGYNGYLPQGDKGRRRSKFTLLRKEKASGIKRSKHYVVDTPHTSKAVLDTQIHSISYTLSRNQAVVVEYVPDEETDMFQIGRSSEMPIDFVVMDTVAGDKSGGVDKSMQSTISRFACRILVDRKPPYTARVYAAGFDSSRNIFLGEKASKWEENGMIDGLTTNGVLLLHVKGSYVGGNAKVLPWREVSVNGGLYTMRESRSAPQRGKKLENESNILEDGSMIDLCGVTLLWRSAAGLEKSPTRRELDRNLDLLNAARPQCPVGLNTLVVGRKTNSLDREPYVYLKCGHVQGLHEWGHKKGSESKERTCPICMESGPFVNLSMSYEPSTYCDSGQLSHAFSPCGHMVSERTARYWANMPIPHGTKGLQAECPFCAIPLEGPTGFIRLIFQDNVD</sequence>
<dbReference type="Gene3D" id="3.30.40.10">
    <property type="entry name" value="Zinc/RING finger domain, C3HC4 (zinc finger)"/>
    <property type="match status" value="1"/>
</dbReference>
<name>A0ABP1PPZ9_9HEXA</name>
<gene>
    <name evidence="5" type="ORF">ODALV1_LOCUS2422</name>
</gene>
<dbReference type="Proteomes" id="UP001642540">
    <property type="component" value="Unassembled WGS sequence"/>
</dbReference>
<feature type="domain" description="Pellino RING" evidence="4">
    <location>
        <begin position="295"/>
        <end position="435"/>
    </location>
</feature>
<dbReference type="PANTHER" id="PTHR12098">
    <property type="entry name" value="E3 UBIQUITIN-PROTEIN LIGASE PELLINO-RELATED"/>
    <property type="match status" value="1"/>
</dbReference>
<dbReference type="EMBL" id="CAXLJM020000007">
    <property type="protein sequence ID" value="CAL8072966.1"/>
    <property type="molecule type" value="Genomic_DNA"/>
</dbReference>
<dbReference type="InterPro" id="IPR006800">
    <property type="entry name" value="Pellino_fam"/>
</dbReference>
<reference evidence="5 6" key="1">
    <citation type="submission" date="2024-08" db="EMBL/GenBank/DDBJ databases">
        <authorList>
            <person name="Cucini C."/>
            <person name="Frati F."/>
        </authorList>
    </citation>
    <scope>NUCLEOTIDE SEQUENCE [LARGE SCALE GENOMIC DNA]</scope>
</reference>
<evidence type="ECO:0000256" key="1">
    <source>
        <dbReference type="ARBA" id="ARBA00005639"/>
    </source>
</evidence>
<feature type="domain" description="Pellino FHA" evidence="3">
    <location>
        <begin position="30"/>
        <end position="290"/>
    </location>
</feature>
<organism evidence="5 6">
    <name type="scientific">Orchesella dallaii</name>
    <dbReference type="NCBI Taxonomy" id="48710"/>
    <lineage>
        <taxon>Eukaryota</taxon>
        <taxon>Metazoa</taxon>
        <taxon>Ecdysozoa</taxon>
        <taxon>Arthropoda</taxon>
        <taxon>Hexapoda</taxon>
        <taxon>Collembola</taxon>
        <taxon>Entomobryomorpha</taxon>
        <taxon>Entomobryoidea</taxon>
        <taxon>Orchesellidae</taxon>
        <taxon>Orchesellinae</taxon>
        <taxon>Orchesella</taxon>
    </lineage>
</organism>
<dbReference type="PANTHER" id="PTHR12098:SF2">
    <property type="entry name" value="PROTEIN PELLINO"/>
    <property type="match status" value="1"/>
</dbReference>
<evidence type="ECO:0000259" key="3">
    <source>
        <dbReference type="Pfam" id="PF04710"/>
    </source>
</evidence>
<evidence type="ECO:0008006" key="7">
    <source>
        <dbReference type="Google" id="ProtNLM"/>
    </source>
</evidence>
<dbReference type="Pfam" id="PF04710">
    <property type="entry name" value="Pellino_FHA"/>
    <property type="match status" value="1"/>
</dbReference>
<dbReference type="InterPro" id="IPR048335">
    <property type="entry name" value="Pellino_RING"/>
</dbReference>
<dbReference type="InterPro" id="IPR048334">
    <property type="entry name" value="Pellino_FHA"/>
</dbReference>
<dbReference type="InterPro" id="IPR013083">
    <property type="entry name" value="Znf_RING/FYVE/PHD"/>
</dbReference>
<evidence type="ECO:0000256" key="2">
    <source>
        <dbReference type="ARBA" id="ARBA00022553"/>
    </source>
</evidence>
<keyword evidence="2" id="KW-0597">Phosphoprotein</keyword>
<proteinExistence type="inferred from homology"/>
<accession>A0ABP1PPZ9</accession>
<dbReference type="PIRSF" id="PIRSF038886">
    <property type="entry name" value="Pellino"/>
    <property type="match status" value="1"/>
</dbReference>
<evidence type="ECO:0000259" key="4">
    <source>
        <dbReference type="Pfam" id="PF20723"/>
    </source>
</evidence>
<evidence type="ECO:0000313" key="6">
    <source>
        <dbReference type="Proteomes" id="UP001642540"/>
    </source>
</evidence>
<comment type="caution">
    <text evidence="5">The sequence shown here is derived from an EMBL/GenBank/DDBJ whole genome shotgun (WGS) entry which is preliminary data.</text>
</comment>
<protein>
    <recommendedName>
        <fullName evidence="7">Protein pellino</fullName>
    </recommendedName>
</protein>
<comment type="similarity">
    <text evidence="1">Belongs to the pellino family.</text>
</comment>